<dbReference type="EMBL" id="CP003238">
    <property type="protein sequence ID" value="AFK56114.1"/>
    <property type="molecule type" value="Genomic_DNA"/>
</dbReference>
<geneLocation type="plasmid" evidence="2 3">
    <name>pTM2</name>
</geneLocation>
<keyword evidence="3" id="KW-1185">Reference proteome</keyword>
<dbReference type="KEGG" id="tmo:TMO_b0106"/>
<organism evidence="2 3">
    <name type="scientific">Tistrella mobilis (strain KA081020-065)</name>
    <dbReference type="NCBI Taxonomy" id="1110502"/>
    <lineage>
        <taxon>Bacteria</taxon>
        <taxon>Pseudomonadati</taxon>
        <taxon>Pseudomonadota</taxon>
        <taxon>Alphaproteobacteria</taxon>
        <taxon>Geminicoccales</taxon>
        <taxon>Geminicoccaceae</taxon>
        <taxon>Tistrella</taxon>
    </lineage>
</organism>
<gene>
    <name evidence="2" type="ordered locus">TMO_b0106</name>
</gene>
<evidence type="ECO:0008006" key="4">
    <source>
        <dbReference type="Google" id="ProtNLM"/>
    </source>
</evidence>
<evidence type="ECO:0000313" key="2">
    <source>
        <dbReference type="EMBL" id="AFK56114.1"/>
    </source>
</evidence>
<proteinExistence type="predicted"/>
<evidence type="ECO:0000256" key="1">
    <source>
        <dbReference type="SAM" id="Phobius"/>
    </source>
</evidence>
<dbReference type="AlphaFoldDB" id="I3TTM6"/>
<evidence type="ECO:0000313" key="3">
    <source>
        <dbReference type="Proteomes" id="UP000005258"/>
    </source>
</evidence>
<keyword evidence="2" id="KW-0614">Plasmid</keyword>
<protein>
    <recommendedName>
        <fullName evidence="4">DUF2474 domain-containing protein</fullName>
    </recommendedName>
</protein>
<keyword evidence="1" id="KW-0472">Membrane</keyword>
<accession>I3TTM6</accession>
<sequence>MKGIIEMAEQDNPRRHHHLPRPRQWLWFLGLWAAGVAVTGVVGLVIKFWLSAH</sequence>
<feature type="transmembrane region" description="Helical" evidence="1">
    <location>
        <begin position="25"/>
        <end position="50"/>
    </location>
</feature>
<dbReference type="HOGENOM" id="CLU_3067269_0_0_5"/>
<dbReference type="Proteomes" id="UP000005258">
    <property type="component" value="Plasmid pTM2"/>
</dbReference>
<keyword evidence="1" id="KW-0812">Transmembrane</keyword>
<name>I3TTM6_TISMK</name>
<reference evidence="2 3" key="1">
    <citation type="journal article" date="2012" name="J. Am. Chem. Soc.">
        <title>Bacterial biosynthesis and maturation of the didemnin anti-cancer agents.</title>
        <authorList>
            <person name="Xu Y."/>
            <person name="Kersten R.D."/>
            <person name="Nam S.J."/>
            <person name="Lu L."/>
            <person name="Al-Suwailem A.M."/>
            <person name="Zheng H."/>
            <person name="Fenical W."/>
            <person name="Dorrestein P.C."/>
            <person name="Moore B.S."/>
            <person name="Qian P.Y."/>
        </authorList>
    </citation>
    <scope>NUCLEOTIDE SEQUENCE [LARGE SCALE GENOMIC DNA]</scope>
    <source>
        <strain evidence="2 3">KA081020-065</strain>
    </source>
</reference>
<keyword evidence="1" id="KW-1133">Transmembrane helix</keyword>